<name>A0ABQ8V1R3_9AGAR</name>
<gene>
    <name evidence="1" type="ORF">C8R41DRAFT_736510</name>
</gene>
<keyword evidence="2" id="KW-1185">Reference proteome</keyword>
<evidence type="ECO:0000313" key="1">
    <source>
        <dbReference type="EMBL" id="KAJ4466726.1"/>
    </source>
</evidence>
<feature type="non-terminal residue" evidence="1">
    <location>
        <position position="1"/>
    </location>
</feature>
<organism evidence="1 2">
    <name type="scientific">Lentinula lateritia</name>
    <dbReference type="NCBI Taxonomy" id="40482"/>
    <lineage>
        <taxon>Eukaryota</taxon>
        <taxon>Fungi</taxon>
        <taxon>Dikarya</taxon>
        <taxon>Basidiomycota</taxon>
        <taxon>Agaricomycotina</taxon>
        <taxon>Agaricomycetes</taxon>
        <taxon>Agaricomycetidae</taxon>
        <taxon>Agaricales</taxon>
        <taxon>Marasmiineae</taxon>
        <taxon>Omphalotaceae</taxon>
        <taxon>Lentinula</taxon>
    </lineage>
</organism>
<sequence>PNEDQVNHTLQKVVDELLLLWDGVFYTRTAKYSRGRTVCAALVPAVCDTQGAHTLSGFASHRHTLFCIHCLLPIQEIHNLDPARWPRRDLESHRTYANLWRDAASKAIRDTLFNKYGVRWTEMLRLPYWNPIVYTIIDSMHLGYLGLFATHIRRIWKMN</sequence>
<comment type="caution">
    <text evidence="1">The sequence shown here is derived from an EMBL/GenBank/DDBJ whole genome shotgun (WGS) entry which is preliminary data.</text>
</comment>
<proteinExistence type="predicted"/>
<dbReference type="Proteomes" id="UP001150217">
    <property type="component" value="Unassembled WGS sequence"/>
</dbReference>
<feature type="non-terminal residue" evidence="1">
    <location>
        <position position="159"/>
    </location>
</feature>
<dbReference type="PANTHER" id="PTHR46579">
    <property type="entry name" value="F5/8 TYPE C DOMAIN-CONTAINING PROTEIN-RELATED"/>
    <property type="match status" value="1"/>
</dbReference>
<dbReference type="EMBL" id="JANVFT010000113">
    <property type="protein sequence ID" value="KAJ4466726.1"/>
    <property type="molecule type" value="Genomic_DNA"/>
</dbReference>
<evidence type="ECO:0000313" key="2">
    <source>
        <dbReference type="Proteomes" id="UP001150217"/>
    </source>
</evidence>
<accession>A0ABQ8V1R3</accession>
<protein>
    <submittedName>
        <fullName evidence="1">Uncharacterized protein</fullName>
    </submittedName>
</protein>
<dbReference type="PANTHER" id="PTHR46579:SF2">
    <property type="entry name" value="C2H2-TYPE DOMAIN-CONTAINING PROTEIN"/>
    <property type="match status" value="1"/>
</dbReference>
<reference evidence="1" key="1">
    <citation type="submission" date="2022-08" db="EMBL/GenBank/DDBJ databases">
        <title>A Global Phylogenomic Analysis of the Shiitake Genus Lentinula.</title>
        <authorList>
            <consortium name="DOE Joint Genome Institute"/>
            <person name="Sierra-Patev S."/>
            <person name="Min B."/>
            <person name="Naranjo-Ortiz M."/>
            <person name="Looney B."/>
            <person name="Konkel Z."/>
            <person name="Slot J.C."/>
            <person name="Sakamoto Y."/>
            <person name="Steenwyk J.L."/>
            <person name="Rokas A."/>
            <person name="Carro J."/>
            <person name="Camarero S."/>
            <person name="Ferreira P."/>
            <person name="Molpeceres G."/>
            <person name="Ruiz-Duenas F.J."/>
            <person name="Serrano A."/>
            <person name="Henrissat B."/>
            <person name="Drula E."/>
            <person name="Hughes K.W."/>
            <person name="Mata J.L."/>
            <person name="Ishikawa N.K."/>
            <person name="Vargas-Isla R."/>
            <person name="Ushijima S."/>
            <person name="Smith C.A."/>
            <person name="Ahrendt S."/>
            <person name="Andreopoulos W."/>
            <person name="He G."/>
            <person name="Labutti K."/>
            <person name="Lipzen A."/>
            <person name="Ng V."/>
            <person name="Riley R."/>
            <person name="Sandor L."/>
            <person name="Barry K."/>
            <person name="Martinez A.T."/>
            <person name="Xiao Y."/>
            <person name="Gibbons J.G."/>
            <person name="Terashima K."/>
            <person name="Grigoriev I.V."/>
            <person name="Hibbett D.S."/>
        </authorList>
    </citation>
    <scope>NUCLEOTIDE SEQUENCE</scope>
    <source>
        <strain evidence="1">RHP3577 ss4</strain>
    </source>
</reference>